<name>A0A7C4DA27_STAMA</name>
<dbReference type="EMBL" id="DTBJ01000028">
    <property type="protein sequence ID" value="HGM58698.1"/>
    <property type="molecule type" value="Genomic_DNA"/>
</dbReference>
<proteinExistence type="predicted"/>
<evidence type="ECO:0000313" key="1">
    <source>
        <dbReference type="EMBL" id="HGM58698.1"/>
    </source>
</evidence>
<organism evidence="1">
    <name type="scientific">Staphylothermus marinus</name>
    <dbReference type="NCBI Taxonomy" id="2280"/>
    <lineage>
        <taxon>Archaea</taxon>
        <taxon>Thermoproteota</taxon>
        <taxon>Thermoprotei</taxon>
        <taxon>Desulfurococcales</taxon>
        <taxon>Desulfurococcaceae</taxon>
        <taxon>Staphylothermus</taxon>
    </lineage>
</organism>
<gene>
    <name evidence="1" type="ORF">ENU14_03815</name>
</gene>
<comment type="caution">
    <text evidence="1">The sequence shown here is derived from an EMBL/GenBank/DDBJ whole genome shotgun (WGS) entry which is preliminary data.</text>
</comment>
<reference evidence="1" key="1">
    <citation type="journal article" date="2020" name="mSystems">
        <title>Genome- and Community-Level Interaction Insights into Carbon Utilization and Element Cycling Functions of Hydrothermarchaeota in Hydrothermal Sediment.</title>
        <authorList>
            <person name="Zhou Z."/>
            <person name="Liu Y."/>
            <person name="Xu W."/>
            <person name="Pan J."/>
            <person name="Luo Z.H."/>
            <person name="Li M."/>
        </authorList>
    </citation>
    <scope>NUCLEOTIDE SEQUENCE [LARGE SCALE GENOMIC DNA]</scope>
    <source>
        <strain evidence="1">SpSt-642</strain>
    </source>
</reference>
<protein>
    <submittedName>
        <fullName evidence="1">Uncharacterized protein</fullName>
    </submittedName>
</protein>
<accession>A0A7C4DA27</accession>
<dbReference type="AlphaFoldDB" id="A0A7C4DA27"/>
<sequence length="203" mass="23918">MSKITYLNAGGFQIYLFENGLVNLNNYLNKSTVNWKYIFIPRRIVTFPILFKYIVENQSTGSYYTRIFFYETRNNPLELLIYVKDYRSIYILSSNIPIHRLLKRIIANPRFGETVIFLAEIENDIENMLVKYTSFIKLINKLFPELTRIVYSRGAGRVLLIEFVEKETTFNLTVCVSQKGVFFKTTTEELSIDVKDIEHCFPQ</sequence>